<feature type="domain" description="RNA polymerase sigma factor 70 region 4 type 2" evidence="6">
    <location>
        <begin position="100"/>
        <end position="151"/>
    </location>
</feature>
<gene>
    <name evidence="7" type="ORF">E7272_09910</name>
</gene>
<dbReference type="InterPro" id="IPR039425">
    <property type="entry name" value="RNA_pol_sigma-70-like"/>
</dbReference>
<evidence type="ECO:0000259" key="6">
    <source>
        <dbReference type="Pfam" id="PF08281"/>
    </source>
</evidence>
<evidence type="ECO:0000259" key="5">
    <source>
        <dbReference type="Pfam" id="PF04542"/>
    </source>
</evidence>
<reference evidence="7" key="1">
    <citation type="submission" date="2019-04" db="EMBL/GenBank/DDBJ databases">
        <title>Evolution of Biomass-Degrading Anaerobic Consortia Revealed by Metagenomics.</title>
        <authorList>
            <person name="Peng X."/>
        </authorList>
    </citation>
    <scope>NUCLEOTIDE SEQUENCE</scope>
    <source>
        <strain evidence="7">SIG311</strain>
    </source>
</reference>
<evidence type="ECO:0000313" key="7">
    <source>
        <dbReference type="EMBL" id="MBE5920143.1"/>
    </source>
</evidence>
<dbReference type="Gene3D" id="1.10.1740.10">
    <property type="match status" value="1"/>
</dbReference>
<sequence>MPYMNSHNVQQLVNRYSDMILRISFMQLKSTDDAEDICQDVFMKLLTGDFQFESEAHEKAWIIRTTINACRDHMRTSFWKRATVLDKAYGIHATMQQDSELLEIIMTLPKNYRTSIYLHYYEGYSVNEIGTMLNKPANTISAYLSRGRKKLRPLLEDAYDLQCSSLERS</sequence>
<comment type="similarity">
    <text evidence="1">Belongs to the sigma-70 factor family. ECF subfamily.</text>
</comment>
<dbReference type="InterPro" id="IPR014284">
    <property type="entry name" value="RNA_pol_sigma-70_dom"/>
</dbReference>
<dbReference type="InterPro" id="IPR013325">
    <property type="entry name" value="RNA_pol_sigma_r2"/>
</dbReference>
<keyword evidence="2" id="KW-0805">Transcription regulation</keyword>
<dbReference type="GO" id="GO:0006352">
    <property type="term" value="P:DNA-templated transcription initiation"/>
    <property type="evidence" value="ECO:0007669"/>
    <property type="project" value="InterPro"/>
</dbReference>
<dbReference type="PANTHER" id="PTHR43133">
    <property type="entry name" value="RNA POLYMERASE ECF-TYPE SIGMA FACTO"/>
    <property type="match status" value="1"/>
</dbReference>
<evidence type="ECO:0000256" key="3">
    <source>
        <dbReference type="ARBA" id="ARBA00023082"/>
    </source>
</evidence>
<dbReference type="CDD" id="cd06171">
    <property type="entry name" value="Sigma70_r4"/>
    <property type="match status" value="1"/>
</dbReference>
<organism evidence="7 8">
    <name type="scientific">Pseudobutyrivibrio ruminis</name>
    <dbReference type="NCBI Taxonomy" id="46206"/>
    <lineage>
        <taxon>Bacteria</taxon>
        <taxon>Bacillati</taxon>
        <taxon>Bacillota</taxon>
        <taxon>Clostridia</taxon>
        <taxon>Lachnospirales</taxon>
        <taxon>Lachnospiraceae</taxon>
        <taxon>Pseudobutyrivibrio</taxon>
    </lineage>
</organism>
<dbReference type="Proteomes" id="UP000766246">
    <property type="component" value="Unassembled WGS sequence"/>
</dbReference>
<keyword evidence="4" id="KW-0804">Transcription</keyword>
<dbReference type="SUPFAM" id="SSF88659">
    <property type="entry name" value="Sigma3 and sigma4 domains of RNA polymerase sigma factors"/>
    <property type="match status" value="1"/>
</dbReference>
<dbReference type="Gene3D" id="1.10.10.10">
    <property type="entry name" value="Winged helix-like DNA-binding domain superfamily/Winged helix DNA-binding domain"/>
    <property type="match status" value="1"/>
</dbReference>
<accession>A0A927UC29</accession>
<name>A0A927UC29_9FIRM</name>
<keyword evidence="3" id="KW-0731">Sigma factor</keyword>
<dbReference type="GO" id="GO:0016987">
    <property type="term" value="F:sigma factor activity"/>
    <property type="evidence" value="ECO:0007669"/>
    <property type="project" value="UniProtKB-KW"/>
</dbReference>
<feature type="domain" description="RNA polymerase sigma-70 region 2" evidence="5">
    <location>
        <begin position="12"/>
        <end position="76"/>
    </location>
</feature>
<dbReference type="InterPro" id="IPR013324">
    <property type="entry name" value="RNA_pol_sigma_r3/r4-like"/>
</dbReference>
<dbReference type="Pfam" id="PF08281">
    <property type="entry name" value="Sigma70_r4_2"/>
    <property type="match status" value="1"/>
</dbReference>
<evidence type="ECO:0000256" key="1">
    <source>
        <dbReference type="ARBA" id="ARBA00010641"/>
    </source>
</evidence>
<dbReference type="GO" id="GO:0003677">
    <property type="term" value="F:DNA binding"/>
    <property type="evidence" value="ECO:0007669"/>
    <property type="project" value="InterPro"/>
</dbReference>
<dbReference type="SUPFAM" id="SSF88946">
    <property type="entry name" value="Sigma2 domain of RNA polymerase sigma factors"/>
    <property type="match status" value="1"/>
</dbReference>
<evidence type="ECO:0000256" key="2">
    <source>
        <dbReference type="ARBA" id="ARBA00023015"/>
    </source>
</evidence>
<evidence type="ECO:0000313" key="8">
    <source>
        <dbReference type="Proteomes" id="UP000766246"/>
    </source>
</evidence>
<dbReference type="InterPro" id="IPR036388">
    <property type="entry name" value="WH-like_DNA-bd_sf"/>
</dbReference>
<dbReference type="PANTHER" id="PTHR43133:SF51">
    <property type="entry name" value="RNA POLYMERASE SIGMA FACTOR"/>
    <property type="match status" value="1"/>
</dbReference>
<evidence type="ECO:0000256" key="4">
    <source>
        <dbReference type="ARBA" id="ARBA00023163"/>
    </source>
</evidence>
<dbReference type="EMBL" id="SVER01000025">
    <property type="protein sequence ID" value="MBE5920143.1"/>
    <property type="molecule type" value="Genomic_DNA"/>
</dbReference>
<dbReference type="InterPro" id="IPR013249">
    <property type="entry name" value="RNA_pol_sigma70_r4_t2"/>
</dbReference>
<comment type="caution">
    <text evidence="7">The sequence shown here is derived from an EMBL/GenBank/DDBJ whole genome shotgun (WGS) entry which is preliminary data.</text>
</comment>
<proteinExistence type="inferred from homology"/>
<dbReference type="InterPro" id="IPR007627">
    <property type="entry name" value="RNA_pol_sigma70_r2"/>
</dbReference>
<dbReference type="Pfam" id="PF04542">
    <property type="entry name" value="Sigma70_r2"/>
    <property type="match status" value="1"/>
</dbReference>
<protein>
    <submittedName>
        <fullName evidence="7">Sigma-70 family RNA polymerase sigma factor</fullName>
    </submittedName>
</protein>
<dbReference type="AlphaFoldDB" id="A0A927UC29"/>
<dbReference type="NCBIfam" id="TIGR02937">
    <property type="entry name" value="sigma70-ECF"/>
    <property type="match status" value="1"/>
</dbReference>